<dbReference type="EMBL" id="OJIN01000081">
    <property type="protein sequence ID" value="SPD73173.1"/>
    <property type="molecule type" value="Genomic_DNA"/>
</dbReference>
<dbReference type="AlphaFoldDB" id="A0A445MUR0"/>
<dbReference type="InterPro" id="IPR036165">
    <property type="entry name" value="YefM-like_sf"/>
</dbReference>
<protein>
    <recommendedName>
        <fullName evidence="2">Antitoxin</fullName>
    </recommendedName>
</protein>
<comment type="similarity">
    <text evidence="1 2">Belongs to the phD/YefM antitoxin family.</text>
</comment>
<dbReference type="SUPFAM" id="SSF143120">
    <property type="entry name" value="YefM-like"/>
    <property type="match status" value="1"/>
</dbReference>
<dbReference type="Gene3D" id="3.40.1620.10">
    <property type="entry name" value="YefM-like domain"/>
    <property type="match status" value="1"/>
</dbReference>
<dbReference type="Pfam" id="PF02604">
    <property type="entry name" value="PhdYeFM_antitox"/>
    <property type="match status" value="1"/>
</dbReference>
<reference evidence="3" key="1">
    <citation type="submission" date="2018-01" db="EMBL/GenBank/DDBJ databases">
        <authorList>
            <person name="Regsiter A."/>
            <person name="William W."/>
        </authorList>
    </citation>
    <scope>NUCLEOTIDE SEQUENCE</scope>
    <source>
        <strain evidence="3">TRIP AH-1</strain>
    </source>
</reference>
<comment type="function">
    <text evidence="2">Antitoxin component of a type II toxin-antitoxin (TA) system.</text>
</comment>
<dbReference type="NCBIfam" id="TIGR01552">
    <property type="entry name" value="phd_fam"/>
    <property type="match status" value="1"/>
</dbReference>
<organism evidence="3">
    <name type="scientific">uncultured Desulfobacterium sp</name>
    <dbReference type="NCBI Taxonomy" id="201089"/>
    <lineage>
        <taxon>Bacteria</taxon>
        <taxon>Pseudomonadati</taxon>
        <taxon>Thermodesulfobacteriota</taxon>
        <taxon>Desulfobacteria</taxon>
        <taxon>Desulfobacterales</taxon>
        <taxon>Desulfobacteriaceae</taxon>
        <taxon>Desulfobacterium</taxon>
        <taxon>environmental samples</taxon>
    </lineage>
</organism>
<sequence length="93" mass="10591">MNRQIVNVAEAKKQLSELLGRVAYKKEQILITKRGKPMARLVPAEAEPKHLAEAKGWLDDGDEFFETIDRIILDRNTHKPRILATVQNNEISA</sequence>
<accession>A0A445MUR0</accession>
<evidence type="ECO:0000256" key="1">
    <source>
        <dbReference type="ARBA" id="ARBA00009981"/>
    </source>
</evidence>
<evidence type="ECO:0000256" key="2">
    <source>
        <dbReference type="RuleBase" id="RU362080"/>
    </source>
</evidence>
<evidence type="ECO:0000313" key="3">
    <source>
        <dbReference type="EMBL" id="SPD73173.1"/>
    </source>
</evidence>
<dbReference type="InterPro" id="IPR006442">
    <property type="entry name" value="Antitoxin_Phd/YefM"/>
</dbReference>
<proteinExistence type="inferred from homology"/>
<gene>
    <name evidence="3" type="ORF">PITCH_A1710022</name>
</gene>
<name>A0A445MUR0_9BACT</name>